<dbReference type="OrthoDB" id="6332063at2759"/>
<dbReference type="Proteomes" id="UP000054359">
    <property type="component" value="Unassembled WGS sequence"/>
</dbReference>
<organism evidence="2 3">
    <name type="scientific">Stegodyphus mimosarum</name>
    <name type="common">African social velvet spider</name>
    <dbReference type="NCBI Taxonomy" id="407821"/>
    <lineage>
        <taxon>Eukaryota</taxon>
        <taxon>Metazoa</taxon>
        <taxon>Ecdysozoa</taxon>
        <taxon>Arthropoda</taxon>
        <taxon>Chelicerata</taxon>
        <taxon>Arachnida</taxon>
        <taxon>Araneae</taxon>
        <taxon>Araneomorphae</taxon>
        <taxon>Entelegynae</taxon>
        <taxon>Eresoidea</taxon>
        <taxon>Eresidae</taxon>
        <taxon>Stegodyphus</taxon>
    </lineage>
</organism>
<gene>
    <name evidence="2" type="ORF">X975_10533</name>
</gene>
<evidence type="ECO:0008006" key="4">
    <source>
        <dbReference type="Google" id="ProtNLM"/>
    </source>
</evidence>
<feature type="non-terminal residue" evidence="2">
    <location>
        <position position="118"/>
    </location>
</feature>
<sequence>MMCEHGVGPCSSAFLTVVLLVLSVVMATGQVRMNDNGCLQEGGICTLRTSCPKDSTVNKTALCQQENVDAVCCLSVPRDLRTCPQHGGRCGQEEECRNVQSFGQLDCNEGSRCCLLIY</sequence>
<proteinExistence type="predicted"/>
<dbReference type="OMA" id="NGEVCCV"/>
<dbReference type="AlphaFoldDB" id="A0A087UQA0"/>
<accession>A0A087UQA0</accession>
<protein>
    <recommendedName>
        <fullName evidence="4">WAP domain-containing protein</fullName>
    </recommendedName>
</protein>
<evidence type="ECO:0000313" key="3">
    <source>
        <dbReference type="Proteomes" id="UP000054359"/>
    </source>
</evidence>
<feature type="signal peptide" evidence="1">
    <location>
        <begin position="1"/>
        <end position="29"/>
    </location>
</feature>
<evidence type="ECO:0000313" key="2">
    <source>
        <dbReference type="EMBL" id="KFM79539.1"/>
    </source>
</evidence>
<keyword evidence="3" id="KW-1185">Reference proteome</keyword>
<keyword evidence="1" id="KW-0732">Signal</keyword>
<name>A0A087UQA0_STEMI</name>
<reference evidence="2 3" key="1">
    <citation type="submission" date="2013-11" db="EMBL/GenBank/DDBJ databases">
        <title>Genome sequencing of Stegodyphus mimosarum.</title>
        <authorList>
            <person name="Bechsgaard J."/>
        </authorList>
    </citation>
    <scope>NUCLEOTIDE SEQUENCE [LARGE SCALE GENOMIC DNA]</scope>
</reference>
<dbReference type="EMBL" id="KK121009">
    <property type="protein sequence ID" value="KFM79539.1"/>
    <property type="molecule type" value="Genomic_DNA"/>
</dbReference>
<evidence type="ECO:0000256" key="1">
    <source>
        <dbReference type="SAM" id="SignalP"/>
    </source>
</evidence>
<feature type="chain" id="PRO_5001830857" description="WAP domain-containing protein" evidence="1">
    <location>
        <begin position="30"/>
        <end position="118"/>
    </location>
</feature>